<dbReference type="Pfam" id="PF10934">
    <property type="entry name" value="Sheath_initiator"/>
    <property type="match status" value="1"/>
</dbReference>
<reference evidence="1 2" key="1">
    <citation type="submission" date="2019-06" db="EMBL/GenBank/DDBJ databases">
        <title>Metagenome assembled Genome of Spiribacter salinus SL48-SHIP from the microbial mat of Salt Lake 48 (Novosibirsk region, Russia).</title>
        <authorList>
            <person name="Shipova A."/>
            <person name="Rozanov A.S."/>
            <person name="Bryanskaya A.V."/>
            <person name="Peltek S.E."/>
        </authorList>
    </citation>
    <scope>NUCLEOTIDE SEQUENCE [LARGE SCALE GENOMIC DNA]</scope>
    <source>
        <strain evidence="1">SL48-SHIP-2</strain>
    </source>
</reference>
<evidence type="ECO:0000313" key="2">
    <source>
        <dbReference type="Proteomes" id="UP000315400"/>
    </source>
</evidence>
<protein>
    <recommendedName>
        <fullName evidence="3">DUF2634 domain-containing protein</fullName>
    </recommendedName>
</protein>
<evidence type="ECO:0008006" key="3">
    <source>
        <dbReference type="Google" id="ProtNLM"/>
    </source>
</evidence>
<proteinExistence type="predicted"/>
<dbReference type="Proteomes" id="UP000315400">
    <property type="component" value="Unassembled WGS sequence"/>
</dbReference>
<gene>
    <name evidence="1" type="ORF">FKY71_08345</name>
</gene>
<comment type="caution">
    <text evidence="1">The sequence shown here is derived from an EMBL/GenBank/DDBJ whole genome shotgun (WGS) entry which is preliminary data.</text>
</comment>
<evidence type="ECO:0000313" key="1">
    <source>
        <dbReference type="EMBL" id="TQE99506.1"/>
    </source>
</evidence>
<sequence>MLDYKLVDGDIVVSGGAIDTVVDQAATRQRLVQKLRLWQGEWFLNTAAGFPWLQQILGQTPRPEVVSSLLRQLIEDDSGVRNVTELDLQYGGTSRELTATFTALLTNGQEEEFEVTL</sequence>
<dbReference type="AlphaFoldDB" id="A0A540VS70"/>
<dbReference type="InterPro" id="IPR020288">
    <property type="entry name" value="Sheath_initiator"/>
</dbReference>
<dbReference type="EMBL" id="VIFK01000057">
    <property type="protein sequence ID" value="TQE99506.1"/>
    <property type="molecule type" value="Genomic_DNA"/>
</dbReference>
<accession>A0A540VS70</accession>
<organism evidence="1 2">
    <name type="scientific">Spiribacter salinus</name>
    <dbReference type="NCBI Taxonomy" id="1335746"/>
    <lineage>
        <taxon>Bacteria</taxon>
        <taxon>Pseudomonadati</taxon>
        <taxon>Pseudomonadota</taxon>
        <taxon>Gammaproteobacteria</taxon>
        <taxon>Chromatiales</taxon>
        <taxon>Ectothiorhodospiraceae</taxon>
        <taxon>Spiribacter</taxon>
    </lineage>
</organism>
<name>A0A540VS70_9GAMM</name>